<comment type="similarity">
    <text evidence="1">Belongs to the transferase hexapeptide repeat family.</text>
</comment>
<dbReference type="SUPFAM" id="SSF51161">
    <property type="entry name" value="Trimeric LpxA-like enzymes"/>
    <property type="match status" value="1"/>
</dbReference>
<evidence type="ECO:0000313" key="5">
    <source>
        <dbReference type="Proteomes" id="UP000075221"/>
    </source>
</evidence>
<keyword evidence="6" id="KW-1185">Reference proteome</keyword>
<dbReference type="PANTHER" id="PTHR23416:SF23">
    <property type="entry name" value="ACETYLTRANSFERASE C18B11.09C-RELATED"/>
    <property type="match status" value="1"/>
</dbReference>
<dbReference type="InterPro" id="IPR011004">
    <property type="entry name" value="Trimer_LpxA-like_sf"/>
</dbReference>
<dbReference type="GO" id="GO:0008374">
    <property type="term" value="F:O-acyltransferase activity"/>
    <property type="evidence" value="ECO:0007669"/>
    <property type="project" value="TreeGrafter"/>
</dbReference>
<dbReference type="AlphaFoldDB" id="A0AAC8YJ18"/>
<dbReference type="InterPro" id="IPR001451">
    <property type="entry name" value="Hexapep"/>
</dbReference>
<protein>
    <recommendedName>
        <fullName evidence="7">Acyltransferase</fullName>
    </recommendedName>
</protein>
<organism evidence="3 5">
    <name type="scientific">Acidipropionibacterium acidipropionici</name>
    <dbReference type="NCBI Taxonomy" id="1748"/>
    <lineage>
        <taxon>Bacteria</taxon>
        <taxon>Bacillati</taxon>
        <taxon>Actinomycetota</taxon>
        <taxon>Actinomycetes</taxon>
        <taxon>Propionibacteriales</taxon>
        <taxon>Propionibacteriaceae</taxon>
        <taxon>Acidipropionibacterium</taxon>
    </lineage>
</organism>
<evidence type="ECO:0000256" key="1">
    <source>
        <dbReference type="ARBA" id="ARBA00007274"/>
    </source>
</evidence>
<dbReference type="PANTHER" id="PTHR23416">
    <property type="entry name" value="SIALIC ACID SYNTHASE-RELATED"/>
    <property type="match status" value="1"/>
</dbReference>
<dbReference type="EMBL" id="CP015970">
    <property type="protein sequence ID" value="AOZ48444.1"/>
    <property type="molecule type" value="Genomic_DNA"/>
</dbReference>
<dbReference type="EMBL" id="CP014352">
    <property type="protein sequence ID" value="AMS07230.1"/>
    <property type="molecule type" value="Genomic_DNA"/>
</dbReference>
<reference evidence="4 6" key="1">
    <citation type="journal article" date="2016" name="Plant Dis.">
        <title>Improved production of propionic acid using genome shuffling.</title>
        <authorList>
            <person name="Luna-Flores C.H."/>
            <person name="Palfreyman R.W."/>
            <person name="Kromer J.O."/>
            <person name="Nielsen L.K."/>
            <person name="Marcellin E."/>
        </authorList>
    </citation>
    <scope>NUCLEOTIDE SEQUENCE [LARGE SCALE GENOMIC DNA]</scope>
    <source>
        <strain evidence="4 6">F3E8</strain>
    </source>
</reference>
<keyword evidence="2" id="KW-0808">Transferase</keyword>
<dbReference type="Proteomes" id="UP000075221">
    <property type="component" value="Chromosome"/>
</dbReference>
<dbReference type="Proteomes" id="UP000178666">
    <property type="component" value="Chromosome"/>
</dbReference>
<reference evidence="3 5" key="2">
    <citation type="submission" date="2016-02" db="EMBL/GenBank/DDBJ databases">
        <title>Complete Genome Sequence of Propionibacterium acidipropionici ATCC 55737.</title>
        <authorList>
            <person name="Luna Flores C.H."/>
            <person name="Nielsen L.K."/>
            <person name="Marcellin E."/>
        </authorList>
    </citation>
    <scope>NUCLEOTIDE SEQUENCE [LARGE SCALE GENOMIC DNA]</scope>
    <source>
        <strain evidence="3 5">ATCC 55737</strain>
    </source>
</reference>
<evidence type="ECO:0000313" key="4">
    <source>
        <dbReference type="EMBL" id="AOZ48444.1"/>
    </source>
</evidence>
<gene>
    <name evidence="4" type="ORF">A8L58_13780</name>
    <name evidence="3" type="ORF">AXH35_12330</name>
</gene>
<dbReference type="CDD" id="cd04647">
    <property type="entry name" value="LbH_MAT_like"/>
    <property type="match status" value="1"/>
</dbReference>
<dbReference type="Pfam" id="PF00132">
    <property type="entry name" value="Hexapep"/>
    <property type="match status" value="1"/>
</dbReference>
<evidence type="ECO:0008006" key="7">
    <source>
        <dbReference type="Google" id="ProtNLM"/>
    </source>
</evidence>
<evidence type="ECO:0000313" key="3">
    <source>
        <dbReference type="EMBL" id="AMS07230.1"/>
    </source>
</evidence>
<sequence>MSAAVPMRSRWRLLRRMGWHGIEHSDIRDGCLFIGYDLQVAGECYFNRQVLIDATATVTIGRHVQFGPRAMVITGTHEIGSARMRGGAPTSAPVAIGDGCWVGAGAIILPGVTVSPGCVIAAGAVVSRDTAPDGLYAGVPARRVKDLP</sequence>
<proteinExistence type="inferred from homology"/>
<evidence type="ECO:0000313" key="6">
    <source>
        <dbReference type="Proteomes" id="UP000178666"/>
    </source>
</evidence>
<dbReference type="Gene3D" id="2.160.10.10">
    <property type="entry name" value="Hexapeptide repeat proteins"/>
    <property type="match status" value="1"/>
</dbReference>
<dbReference type="InterPro" id="IPR051159">
    <property type="entry name" value="Hexapeptide_acetyltransf"/>
</dbReference>
<name>A0AAC8YJ18_9ACTN</name>
<evidence type="ECO:0000256" key="2">
    <source>
        <dbReference type="ARBA" id="ARBA00022679"/>
    </source>
</evidence>
<accession>A0AAC8YJ18</accession>